<dbReference type="PANTHER" id="PTHR43433">
    <property type="entry name" value="HYDROLASE, ALPHA/BETA FOLD FAMILY PROTEIN"/>
    <property type="match status" value="1"/>
</dbReference>
<evidence type="ECO:0000256" key="1">
    <source>
        <dbReference type="ARBA" id="ARBA00010088"/>
    </source>
</evidence>
<evidence type="ECO:0000259" key="3">
    <source>
        <dbReference type="Pfam" id="PF00561"/>
    </source>
</evidence>
<organism evidence="4 5">
    <name type="scientific">Candidatus Wallbacteria bacterium HGW-Wallbacteria-1</name>
    <dbReference type="NCBI Taxonomy" id="2013854"/>
    <lineage>
        <taxon>Bacteria</taxon>
        <taxon>Candidatus Walliibacteriota</taxon>
    </lineage>
</organism>
<evidence type="ECO:0000313" key="4">
    <source>
        <dbReference type="EMBL" id="PKK89831.1"/>
    </source>
</evidence>
<dbReference type="SUPFAM" id="SSF53474">
    <property type="entry name" value="alpha/beta-Hydrolases"/>
    <property type="match status" value="1"/>
</dbReference>
<comment type="similarity">
    <text evidence="1">Belongs to the peptidase S33 family.</text>
</comment>
<reference evidence="4 5" key="1">
    <citation type="journal article" date="2017" name="ISME J.">
        <title>Potential for microbial H2 and metal transformations associated with novel bacteria and archaea in deep terrestrial subsurface sediments.</title>
        <authorList>
            <person name="Hernsdorf A.W."/>
            <person name="Amano Y."/>
            <person name="Miyakawa K."/>
            <person name="Ise K."/>
            <person name="Suzuki Y."/>
            <person name="Anantharaman K."/>
            <person name="Probst A."/>
            <person name="Burstein D."/>
            <person name="Thomas B.C."/>
            <person name="Banfield J.F."/>
        </authorList>
    </citation>
    <scope>NUCLEOTIDE SEQUENCE [LARGE SCALE GENOMIC DNA]</scope>
    <source>
        <strain evidence="4">HGW-Wallbacteria-1</strain>
    </source>
</reference>
<evidence type="ECO:0000256" key="2">
    <source>
        <dbReference type="ARBA" id="ARBA00022801"/>
    </source>
</evidence>
<dbReference type="GO" id="GO:0008233">
    <property type="term" value="F:peptidase activity"/>
    <property type="evidence" value="ECO:0007669"/>
    <property type="project" value="InterPro"/>
</dbReference>
<proteinExistence type="inferred from homology"/>
<feature type="domain" description="AB hydrolase-1" evidence="3">
    <location>
        <begin position="34"/>
        <end position="310"/>
    </location>
</feature>
<dbReference type="PRINTS" id="PR00793">
    <property type="entry name" value="PROAMNOPTASE"/>
</dbReference>
<keyword evidence="2" id="KW-0378">Hydrolase</keyword>
<dbReference type="PANTHER" id="PTHR43433:SF5">
    <property type="entry name" value="AB HYDROLASE-1 DOMAIN-CONTAINING PROTEIN"/>
    <property type="match status" value="1"/>
</dbReference>
<gene>
    <name evidence="4" type="ORF">CVV64_12480</name>
</gene>
<dbReference type="Gene3D" id="3.40.50.1820">
    <property type="entry name" value="alpha/beta hydrolase"/>
    <property type="match status" value="1"/>
</dbReference>
<accession>A0A2N1PN98</accession>
<dbReference type="Proteomes" id="UP000233256">
    <property type="component" value="Unassembled WGS sequence"/>
</dbReference>
<name>A0A2N1PN98_9BACT</name>
<evidence type="ECO:0000313" key="5">
    <source>
        <dbReference type="Proteomes" id="UP000233256"/>
    </source>
</evidence>
<dbReference type="Pfam" id="PF00561">
    <property type="entry name" value="Abhydrolase_1"/>
    <property type="match status" value="1"/>
</dbReference>
<dbReference type="GO" id="GO:0006508">
    <property type="term" value="P:proteolysis"/>
    <property type="evidence" value="ECO:0007669"/>
    <property type="project" value="InterPro"/>
</dbReference>
<comment type="caution">
    <text evidence="4">The sequence shown here is derived from an EMBL/GenBank/DDBJ whole genome shotgun (WGS) entry which is preliminary data.</text>
</comment>
<dbReference type="InterPro" id="IPR029058">
    <property type="entry name" value="AB_hydrolase_fold"/>
</dbReference>
<dbReference type="EMBL" id="PGXC01000011">
    <property type="protein sequence ID" value="PKK89831.1"/>
    <property type="molecule type" value="Genomic_DNA"/>
</dbReference>
<dbReference type="InterPro" id="IPR002410">
    <property type="entry name" value="Peptidase_S33"/>
</dbReference>
<dbReference type="AlphaFoldDB" id="A0A2N1PN98"/>
<protein>
    <recommendedName>
        <fullName evidence="3">AB hydrolase-1 domain-containing protein</fullName>
    </recommendedName>
</protein>
<dbReference type="InterPro" id="IPR050471">
    <property type="entry name" value="AB_hydrolase"/>
</dbReference>
<dbReference type="InterPro" id="IPR000073">
    <property type="entry name" value="AB_hydrolase_1"/>
</dbReference>
<sequence length="325" mass="36252">MYIDPINFKGNLDTGSAILHTVIKGPSFSDTLNLIVVHGGPDWDHSYLQTVLSSMANRVRIICFDLRGCGYSQSFGDSSNYTIDHAARDLQGLLKVLENQLPQRNFLERTWILGFSFGGRVAMRWRTLYQEQKVAGIILASTSAGPVNPEHFDGWREFLERSEQYGGLFHQHILKPASVKPEDTHILALESLPLDVYDLSAIDYIKDIVSGVKFTSEWARSLRDGYLTEGASRNMQEDLRKFYEAESAESAEFAESAGCSEGDGNKELLIIHGCCDMRFPIDSARELSGAIPGSRLIEIPMAGHFVHLEKSDAWCNAISSHIFSV</sequence>